<feature type="transmembrane region" description="Helical" evidence="1">
    <location>
        <begin position="306"/>
        <end position="323"/>
    </location>
</feature>
<dbReference type="EMBL" id="JAVDWN010000001">
    <property type="protein sequence ID" value="MDR7162105.1"/>
    <property type="molecule type" value="Genomic_DNA"/>
</dbReference>
<feature type="transmembrane region" description="Helical" evidence="1">
    <location>
        <begin position="57"/>
        <end position="77"/>
    </location>
</feature>
<evidence type="ECO:0000256" key="1">
    <source>
        <dbReference type="SAM" id="Phobius"/>
    </source>
</evidence>
<organism evidence="4 5">
    <name type="scientific">Pseudarthrobacter oxydans</name>
    <name type="common">Arthrobacter oxydans</name>
    <dbReference type="NCBI Taxonomy" id="1671"/>
    <lineage>
        <taxon>Bacteria</taxon>
        <taxon>Bacillati</taxon>
        <taxon>Actinomycetota</taxon>
        <taxon>Actinomycetes</taxon>
        <taxon>Micrococcales</taxon>
        <taxon>Micrococcaceae</taxon>
        <taxon>Pseudarthrobacter</taxon>
    </lineage>
</organism>
<dbReference type="GO" id="GO:0016747">
    <property type="term" value="F:acyltransferase activity, transferring groups other than amino-acyl groups"/>
    <property type="evidence" value="ECO:0007669"/>
    <property type="project" value="InterPro"/>
</dbReference>
<proteinExistence type="predicted"/>
<dbReference type="Pfam" id="PF19040">
    <property type="entry name" value="SGNH"/>
    <property type="match status" value="1"/>
</dbReference>
<dbReference type="InterPro" id="IPR043968">
    <property type="entry name" value="SGNH"/>
</dbReference>
<keyword evidence="1" id="KW-0812">Transmembrane</keyword>
<feature type="transmembrane region" description="Helical" evidence="1">
    <location>
        <begin position="239"/>
        <end position="259"/>
    </location>
</feature>
<dbReference type="PANTHER" id="PTHR23028:SF53">
    <property type="entry name" value="ACYL_TRANSF_3 DOMAIN-CONTAINING PROTEIN"/>
    <property type="match status" value="1"/>
</dbReference>
<feature type="transmembrane region" description="Helical" evidence="1">
    <location>
        <begin position="129"/>
        <end position="145"/>
    </location>
</feature>
<feature type="transmembrane region" description="Helical" evidence="1">
    <location>
        <begin position="214"/>
        <end position="233"/>
    </location>
</feature>
<evidence type="ECO:0000313" key="5">
    <source>
        <dbReference type="Proteomes" id="UP001262032"/>
    </source>
</evidence>
<dbReference type="GO" id="GO:0016020">
    <property type="term" value="C:membrane"/>
    <property type="evidence" value="ECO:0007669"/>
    <property type="project" value="TreeGrafter"/>
</dbReference>
<dbReference type="InterPro" id="IPR002656">
    <property type="entry name" value="Acyl_transf_3_dom"/>
</dbReference>
<dbReference type="InterPro" id="IPR050879">
    <property type="entry name" value="Acyltransferase_3"/>
</dbReference>
<gene>
    <name evidence="4" type="ORF">J2X12_000106</name>
</gene>
<evidence type="ECO:0000313" key="4">
    <source>
        <dbReference type="EMBL" id="MDR7162105.1"/>
    </source>
</evidence>
<sequence length="652" mass="71293">MAVILYHLWPLNFTGGYVGVDIFFVISGFLITGQLMREARQTGSIHLGRFWARRARRLLPASLTVIGASLAATVLFVPEYFWKQFLSEFIAATLYFQNWRLHWDAVDYLARENIASPVEHFWSLSVEEQFYLVWPLLVILAWHSFRSGSNRSRQLLTAIVFVLITVASLAFCIAETSKNPSGAYFATTTRAWEFGVGSLLACLPSKWSAAPPKLQQPVVLAGLTLLACSVFIFTDDMAFPGFLAMVPVVGTAAVIWARADAPASFTGKLLGARPLQFVGNNSYSAYLWHWPLIVVLPHVLGEPLDWQWLIVVLGLSFALAIITRKLVEDPVRHSNRLRQSHSSWTYAVSAAGMAIVVAMTGVVAASAFATPSGDATNVERAFGSGCLGAGPALAPSRNCDDRTLNHVLLPRSADLDADSGNAFDCWIDQNEDLKSCSYGPENGILRVALVGDSHAAMLIPGLVPQLASVNWTLDTYVGWGCQWTVSVENQCKAARVPIQDRLLNGDYDLVLTTAARHAYAGQPYQQAVEDYAAAWKPVVDSGVRVVAIADNPMPSPTARQCLISAQDDHEKAKQCATDKSTANALPDHLIDAAIVGGIPLLRLDEAYCLGEQCPMIINHVVVYRDESHITATFSRTLGPEILHRLQSILSRG</sequence>
<evidence type="ECO:0000259" key="3">
    <source>
        <dbReference type="Pfam" id="PF19040"/>
    </source>
</evidence>
<name>A0AAW8N5A8_PSEOX</name>
<comment type="caution">
    <text evidence="4">The sequence shown here is derived from an EMBL/GenBank/DDBJ whole genome shotgun (WGS) entry which is preliminary data.</text>
</comment>
<protein>
    <submittedName>
        <fullName evidence="4">Peptidoglycan/LPS O-acetylase OafA/YrhL</fullName>
    </submittedName>
</protein>
<feature type="domain" description="Acyltransferase 3" evidence="2">
    <location>
        <begin position="3"/>
        <end position="322"/>
    </location>
</feature>
<keyword evidence="1" id="KW-1133">Transmembrane helix</keyword>
<dbReference type="Pfam" id="PF01757">
    <property type="entry name" value="Acyl_transf_3"/>
    <property type="match status" value="1"/>
</dbReference>
<feature type="transmembrane region" description="Helical" evidence="1">
    <location>
        <begin position="15"/>
        <end position="36"/>
    </location>
</feature>
<reference evidence="4" key="1">
    <citation type="submission" date="2023-07" db="EMBL/GenBank/DDBJ databases">
        <title>Sorghum-associated microbial communities from plants grown in Nebraska, USA.</title>
        <authorList>
            <person name="Schachtman D."/>
        </authorList>
    </citation>
    <scope>NUCLEOTIDE SEQUENCE</scope>
    <source>
        <strain evidence="4">BE261</strain>
    </source>
</reference>
<keyword evidence="1" id="KW-0472">Membrane</keyword>
<accession>A0AAW8N5A8</accession>
<feature type="transmembrane region" description="Helical" evidence="1">
    <location>
        <begin position="157"/>
        <end position="176"/>
    </location>
</feature>
<feature type="domain" description="SGNH" evidence="3">
    <location>
        <begin position="432"/>
        <end position="641"/>
    </location>
</feature>
<dbReference type="PANTHER" id="PTHR23028">
    <property type="entry name" value="ACETYLTRANSFERASE"/>
    <property type="match status" value="1"/>
</dbReference>
<dbReference type="GO" id="GO:0009103">
    <property type="term" value="P:lipopolysaccharide biosynthetic process"/>
    <property type="evidence" value="ECO:0007669"/>
    <property type="project" value="TreeGrafter"/>
</dbReference>
<dbReference type="AlphaFoldDB" id="A0AAW8N5A8"/>
<evidence type="ECO:0000259" key="2">
    <source>
        <dbReference type="Pfam" id="PF01757"/>
    </source>
</evidence>
<feature type="transmembrane region" description="Helical" evidence="1">
    <location>
        <begin position="344"/>
        <end position="369"/>
    </location>
</feature>
<dbReference type="Proteomes" id="UP001262032">
    <property type="component" value="Unassembled WGS sequence"/>
</dbReference>